<dbReference type="AlphaFoldDB" id="A0A0A9G9R2"/>
<dbReference type="EMBL" id="GBRH01176694">
    <property type="protein sequence ID" value="JAE21202.1"/>
    <property type="molecule type" value="Transcribed_RNA"/>
</dbReference>
<accession>A0A0A9G9R2</accession>
<proteinExistence type="predicted"/>
<evidence type="ECO:0000313" key="2">
    <source>
        <dbReference type="EMBL" id="JAE21202.1"/>
    </source>
</evidence>
<dbReference type="Pfam" id="PF14372">
    <property type="entry name" value="hAT-like_RNase-H"/>
    <property type="match status" value="1"/>
</dbReference>
<protein>
    <recommendedName>
        <fullName evidence="1">hAT-like transposase RNase-H fold domain-containing protein</fullName>
    </recommendedName>
</protein>
<dbReference type="PANTHER" id="PTHR23272">
    <property type="entry name" value="BED FINGER-RELATED"/>
    <property type="match status" value="1"/>
</dbReference>
<feature type="domain" description="hAT-like transposase RNase-H fold" evidence="1">
    <location>
        <begin position="20"/>
        <end position="66"/>
    </location>
</feature>
<organism evidence="2">
    <name type="scientific">Arundo donax</name>
    <name type="common">Giant reed</name>
    <name type="synonym">Donax arundinaceus</name>
    <dbReference type="NCBI Taxonomy" id="35708"/>
    <lineage>
        <taxon>Eukaryota</taxon>
        <taxon>Viridiplantae</taxon>
        <taxon>Streptophyta</taxon>
        <taxon>Embryophyta</taxon>
        <taxon>Tracheophyta</taxon>
        <taxon>Spermatophyta</taxon>
        <taxon>Magnoliopsida</taxon>
        <taxon>Liliopsida</taxon>
        <taxon>Poales</taxon>
        <taxon>Poaceae</taxon>
        <taxon>PACMAD clade</taxon>
        <taxon>Arundinoideae</taxon>
        <taxon>Arundineae</taxon>
        <taxon>Arundo</taxon>
    </lineage>
</organism>
<evidence type="ECO:0000259" key="1">
    <source>
        <dbReference type="Pfam" id="PF14372"/>
    </source>
</evidence>
<reference evidence="2" key="1">
    <citation type="submission" date="2014-09" db="EMBL/GenBank/DDBJ databases">
        <authorList>
            <person name="Magalhaes I.L.F."/>
            <person name="Oliveira U."/>
            <person name="Santos F.R."/>
            <person name="Vidigal T.H.D.A."/>
            <person name="Brescovit A.D."/>
            <person name="Santos A.J."/>
        </authorList>
    </citation>
    <scope>NUCLEOTIDE SEQUENCE</scope>
    <source>
        <tissue evidence="2">Shoot tissue taken approximately 20 cm above the soil surface</tissue>
    </source>
</reference>
<reference evidence="2" key="2">
    <citation type="journal article" date="2015" name="Data Brief">
        <title>Shoot transcriptome of the giant reed, Arundo donax.</title>
        <authorList>
            <person name="Barrero R.A."/>
            <person name="Guerrero F.D."/>
            <person name="Moolhuijzen P."/>
            <person name="Goolsby J.A."/>
            <person name="Tidwell J."/>
            <person name="Bellgard S.E."/>
            <person name="Bellgard M.I."/>
        </authorList>
    </citation>
    <scope>NUCLEOTIDE SEQUENCE</scope>
    <source>
        <tissue evidence="2">Shoot tissue taken approximately 20 cm above the soil surface</tissue>
    </source>
</reference>
<dbReference type="InterPro" id="IPR025525">
    <property type="entry name" value="hAT-like_transposase_RNase-H"/>
</dbReference>
<name>A0A0A9G9R2_ARUDO</name>
<sequence length="66" mass="7540">MDVTLFQVLKKFYDLTELLSGSTYPTANLFYRGFCEIKGLLADWCTSKDPIISKMAAAMSVKFEKY</sequence>
<dbReference type="PANTHER" id="PTHR23272:SF187">
    <property type="entry name" value="AC9 TRANSPOSASE-RELATED"/>
    <property type="match status" value="1"/>
</dbReference>
<dbReference type="GO" id="GO:0003677">
    <property type="term" value="F:DNA binding"/>
    <property type="evidence" value="ECO:0007669"/>
    <property type="project" value="InterPro"/>
</dbReference>